<dbReference type="AlphaFoldDB" id="A0A498BVG1"/>
<dbReference type="GO" id="GO:0005886">
    <property type="term" value="C:plasma membrane"/>
    <property type="evidence" value="ECO:0007669"/>
    <property type="project" value="UniProtKB-SubCell"/>
</dbReference>
<keyword evidence="11 17" id="KW-1133">Transmembrane helix</keyword>
<comment type="function">
    <text evidence="17">Peptidoglycan polymerase that is essential for cell division.</text>
</comment>
<keyword evidence="3 17" id="KW-1003">Cell membrane</keyword>
<feature type="transmembrane region" description="Helical" evidence="17">
    <location>
        <begin position="21"/>
        <end position="45"/>
    </location>
</feature>
<comment type="similarity">
    <text evidence="15 17">Belongs to the SEDS family. FtsW subfamily.</text>
</comment>
<comment type="subcellular location">
    <subcellularLocation>
        <location evidence="17">Cell inner membrane</location>
        <topology evidence="17">Multi-pass membrane protein</topology>
    </subcellularLocation>
    <subcellularLocation>
        <location evidence="1">Cell membrane</location>
        <topology evidence="1">Multi-pass membrane protein</topology>
    </subcellularLocation>
    <text evidence="17">Localizes to the division septum.</text>
</comment>
<feature type="transmembrane region" description="Helical" evidence="17">
    <location>
        <begin position="324"/>
        <end position="345"/>
    </location>
</feature>
<dbReference type="PROSITE" id="PS00428">
    <property type="entry name" value="FTSW_RODA_SPOVE"/>
    <property type="match status" value="1"/>
</dbReference>
<keyword evidence="6 17" id="KW-0328">Glycosyltransferase</keyword>
<dbReference type="GO" id="GO:0008955">
    <property type="term" value="F:peptidoglycan glycosyltransferase activity"/>
    <property type="evidence" value="ECO:0007669"/>
    <property type="project" value="UniProtKB-UniRule"/>
</dbReference>
<keyword evidence="4 17" id="KW-0997">Cell inner membrane</keyword>
<keyword evidence="10 17" id="KW-0573">Peptidoglycan synthesis</keyword>
<evidence type="ECO:0000256" key="4">
    <source>
        <dbReference type="ARBA" id="ARBA00022519"/>
    </source>
</evidence>
<keyword evidence="5 17" id="KW-0132">Cell division</keyword>
<evidence type="ECO:0000256" key="8">
    <source>
        <dbReference type="ARBA" id="ARBA00022692"/>
    </source>
</evidence>
<evidence type="ECO:0000256" key="14">
    <source>
        <dbReference type="ARBA" id="ARBA00023316"/>
    </source>
</evidence>
<dbReference type="InterPro" id="IPR013437">
    <property type="entry name" value="FtsW"/>
</dbReference>
<keyword evidence="8 17" id="KW-0812">Transmembrane</keyword>
<evidence type="ECO:0000256" key="6">
    <source>
        <dbReference type="ARBA" id="ARBA00022676"/>
    </source>
</evidence>
<dbReference type="EC" id="2.4.99.28" evidence="17"/>
<evidence type="ECO:0000256" key="17">
    <source>
        <dbReference type="HAMAP-Rule" id="MF_00913"/>
    </source>
</evidence>
<organism evidence="18 19">
    <name type="scientific">Alkalispirillum mobile</name>
    <dbReference type="NCBI Taxonomy" id="85925"/>
    <lineage>
        <taxon>Bacteria</taxon>
        <taxon>Pseudomonadati</taxon>
        <taxon>Pseudomonadota</taxon>
        <taxon>Gammaproteobacteria</taxon>
        <taxon>Chromatiales</taxon>
        <taxon>Ectothiorhodospiraceae</taxon>
        <taxon>Alkalispirillum</taxon>
    </lineage>
</organism>
<dbReference type="Proteomes" id="UP000275461">
    <property type="component" value="Unassembled WGS sequence"/>
</dbReference>
<dbReference type="PANTHER" id="PTHR30474">
    <property type="entry name" value="CELL CYCLE PROTEIN"/>
    <property type="match status" value="1"/>
</dbReference>
<evidence type="ECO:0000256" key="5">
    <source>
        <dbReference type="ARBA" id="ARBA00022618"/>
    </source>
</evidence>
<keyword evidence="13 17" id="KW-0131">Cell cycle</keyword>
<protein>
    <recommendedName>
        <fullName evidence="17">Probable peptidoglycan glycosyltransferase FtsW</fullName>
        <shortName evidence="17">PGT</shortName>
        <ecNumber evidence="17">2.4.99.28</ecNumber>
    </recommendedName>
    <alternativeName>
        <fullName evidence="17">Cell division protein FtsW</fullName>
    </alternativeName>
    <alternativeName>
        <fullName evidence="17">Cell wall polymerase</fullName>
    </alternativeName>
    <alternativeName>
        <fullName evidence="17">Peptidoglycan polymerase</fullName>
        <shortName evidence="17">PG polymerase</shortName>
    </alternativeName>
</protein>
<evidence type="ECO:0000256" key="7">
    <source>
        <dbReference type="ARBA" id="ARBA00022679"/>
    </source>
</evidence>
<evidence type="ECO:0000256" key="12">
    <source>
        <dbReference type="ARBA" id="ARBA00023136"/>
    </source>
</evidence>
<dbReference type="Pfam" id="PF01098">
    <property type="entry name" value="FTSW_RODA_SPOVE"/>
    <property type="match status" value="1"/>
</dbReference>
<comment type="pathway">
    <text evidence="2 17">Cell wall biogenesis; peptidoglycan biosynthesis.</text>
</comment>
<keyword evidence="19" id="KW-1185">Reference proteome</keyword>
<name>A0A498BVG1_9GAMM</name>
<reference evidence="18 19" key="1">
    <citation type="submission" date="2018-10" db="EMBL/GenBank/DDBJ databases">
        <title>Genomic Encyclopedia of Type Strains, Phase IV (KMG-IV): sequencing the most valuable type-strain genomes for metagenomic binning, comparative biology and taxonomic classification.</title>
        <authorList>
            <person name="Goeker M."/>
        </authorList>
    </citation>
    <scope>NUCLEOTIDE SEQUENCE [LARGE SCALE GENOMIC DNA]</scope>
    <source>
        <strain evidence="18 19">DSM 12769</strain>
    </source>
</reference>
<keyword evidence="9 17" id="KW-0133">Cell shape</keyword>
<evidence type="ECO:0000256" key="15">
    <source>
        <dbReference type="ARBA" id="ARBA00038053"/>
    </source>
</evidence>
<feature type="transmembrane region" description="Helical" evidence="17">
    <location>
        <begin position="279"/>
        <end position="304"/>
    </location>
</feature>
<gene>
    <name evidence="17" type="primary">ftsW</name>
    <name evidence="18" type="ORF">DFR31_2566</name>
</gene>
<feature type="transmembrane region" description="Helical" evidence="17">
    <location>
        <begin position="357"/>
        <end position="376"/>
    </location>
</feature>
<dbReference type="PANTHER" id="PTHR30474:SF2">
    <property type="entry name" value="PEPTIDOGLYCAN GLYCOSYLTRANSFERASE FTSW-RELATED"/>
    <property type="match status" value="1"/>
</dbReference>
<dbReference type="NCBIfam" id="TIGR02614">
    <property type="entry name" value="ftsW"/>
    <property type="match status" value="1"/>
</dbReference>
<comment type="caution">
    <text evidence="18">The sequence shown here is derived from an EMBL/GenBank/DDBJ whole genome shotgun (WGS) entry which is preliminary data.</text>
</comment>
<keyword evidence="7 17" id="KW-0808">Transferase</keyword>
<evidence type="ECO:0000256" key="9">
    <source>
        <dbReference type="ARBA" id="ARBA00022960"/>
    </source>
</evidence>
<keyword evidence="12 17" id="KW-0472">Membrane</keyword>
<dbReference type="GO" id="GO:0015648">
    <property type="term" value="F:lipid-linked peptidoglycan transporter activity"/>
    <property type="evidence" value="ECO:0007669"/>
    <property type="project" value="TreeGrafter"/>
</dbReference>
<feature type="transmembrane region" description="Helical" evidence="17">
    <location>
        <begin position="122"/>
        <end position="146"/>
    </location>
</feature>
<evidence type="ECO:0000313" key="18">
    <source>
        <dbReference type="EMBL" id="RLK46859.1"/>
    </source>
</evidence>
<evidence type="ECO:0000256" key="1">
    <source>
        <dbReference type="ARBA" id="ARBA00004651"/>
    </source>
</evidence>
<sequence>MAELLQRVRLDWGQTGSLRWALLDWHLLFAVLAVAGLGLVMVGSASVSIAEGVTGNPFFYLNRQAAFMAVALLAGVVVLHVSLDQFYRAGPVLLVLGFLLLVAVLIPGVGREVNGATRWIPLGVINLQVAEVARICFIIYLAGYCVRRYAELPNTNGAFAIPLAVFSFAAFLLLAQPDFGTALVLMVTALAVLFLAGASLWRIAVLGLMLAGAAWLLIVGSPYRWQRLTTFTDPWADPFNAGFQLTQSLIAIGRGEWFGVGLGSSVQKLFYLPEAHTDFLFAVLAEELGLLGVVAVVALFAYIVWRGLHIGLASLRAGRPFGGYLAWGLTISIGLQAFINMAVTMGLLPTKGLTLPLMSYGGSSLIMTCIALALILRVDYECRLAALNPPRPRKRPSGRARP</sequence>
<evidence type="ECO:0000256" key="11">
    <source>
        <dbReference type="ARBA" id="ARBA00022989"/>
    </source>
</evidence>
<dbReference type="GO" id="GO:0009252">
    <property type="term" value="P:peptidoglycan biosynthetic process"/>
    <property type="evidence" value="ECO:0007669"/>
    <property type="project" value="UniProtKB-UniRule"/>
</dbReference>
<proteinExistence type="inferred from homology"/>
<feature type="transmembrane region" description="Helical" evidence="17">
    <location>
        <begin position="158"/>
        <end position="175"/>
    </location>
</feature>
<dbReference type="InterPro" id="IPR001182">
    <property type="entry name" value="FtsW/RodA"/>
</dbReference>
<comment type="catalytic activity">
    <reaction evidence="16 17">
        <text>[GlcNAc-(1-&gt;4)-Mur2Ac(oyl-L-Ala-gamma-D-Glu-L-Lys-D-Ala-D-Ala)](n)-di-trans,octa-cis-undecaprenyl diphosphate + beta-D-GlcNAc-(1-&gt;4)-Mur2Ac(oyl-L-Ala-gamma-D-Glu-L-Lys-D-Ala-D-Ala)-di-trans,octa-cis-undecaprenyl diphosphate = [GlcNAc-(1-&gt;4)-Mur2Ac(oyl-L-Ala-gamma-D-Glu-L-Lys-D-Ala-D-Ala)](n+1)-di-trans,octa-cis-undecaprenyl diphosphate + di-trans,octa-cis-undecaprenyl diphosphate + H(+)</text>
        <dbReference type="Rhea" id="RHEA:23708"/>
        <dbReference type="Rhea" id="RHEA-COMP:9602"/>
        <dbReference type="Rhea" id="RHEA-COMP:9603"/>
        <dbReference type="ChEBI" id="CHEBI:15378"/>
        <dbReference type="ChEBI" id="CHEBI:58405"/>
        <dbReference type="ChEBI" id="CHEBI:60033"/>
        <dbReference type="ChEBI" id="CHEBI:78435"/>
        <dbReference type="EC" id="2.4.99.28"/>
    </reaction>
</comment>
<dbReference type="GO" id="GO:0071555">
    <property type="term" value="P:cell wall organization"/>
    <property type="evidence" value="ECO:0007669"/>
    <property type="project" value="UniProtKB-KW"/>
</dbReference>
<evidence type="ECO:0000256" key="10">
    <source>
        <dbReference type="ARBA" id="ARBA00022984"/>
    </source>
</evidence>
<evidence type="ECO:0000256" key="13">
    <source>
        <dbReference type="ARBA" id="ARBA00023306"/>
    </source>
</evidence>
<feature type="transmembrane region" description="Helical" evidence="17">
    <location>
        <begin position="181"/>
        <end position="198"/>
    </location>
</feature>
<dbReference type="GO" id="GO:0032153">
    <property type="term" value="C:cell division site"/>
    <property type="evidence" value="ECO:0007669"/>
    <property type="project" value="UniProtKB-UniRule"/>
</dbReference>
<dbReference type="GO" id="GO:0008360">
    <property type="term" value="P:regulation of cell shape"/>
    <property type="evidence" value="ECO:0007669"/>
    <property type="project" value="UniProtKB-KW"/>
</dbReference>
<evidence type="ECO:0000256" key="3">
    <source>
        <dbReference type="ARBA" id="ARBA00022475"/>
    </source>
</evidence>
<evidence type="ECO:0000256" key="16">
    <source>
        <dbReference type="ARBA" id="ARBA00049902"/>
    </source>
</evidence>
<dbReference type="HAMAP" id="MF_00913">
    <property type="entry name" value="PGT_FtsW_proteobact"/>
    <property type="match status" value="1"/>
</dbReference>
<keyword evidence="14 17" id="KW-0961">Cell wall biogenesis/degradation</keyword>
<dbReference type="InterPro" id="IPR018365">
    <property type="entry name" value="Cell_cycle_FtsW-rel_CS"/>
</dbReference>
<dbReference type="UniPathway" id="UPA00219"/>
<evidence type="ECO:0000256" key="2">
    <source>
        <dbReference type="ARBA" id="ARBA00004752"/>
    </source>
</evidence>
<feature type="transmembrane region" description="Helical" evidence="17">
    <location>
        <begin position="205"/>
        <end position="225"/>
    </location>
</feature>
<feature type="transmembrane region" description="Helical" evidence="17">
    <location>
        <begin position="65"/>
        <end position="83"/>
    </location>
</feature>
<dbReference type="GO" id="GO:0043093">
    <property type="term" value="P:FtsZ-dependent cytokinesis"/>
    <property type="evidence" value="ECO:0007669"/>
    <property type="project" value="UniProtKB-UniRule"/>
</dbReference>
<dbReference type="EMBL" id="RCDA01000005">
    <property type="protein sequence ID" value="RLK46859.1"/>
    <property type="molecule type" value="Genomic_DNA"/>
</dbReference>
<evidence type="ECO:0000313" key="19">
    <source>
        <dbReference type="Proteomes" id="UP000275461"/>
    </source>
</evidence>
<dbReference type="OrthoDB" id="9768187at2"/>
<accession>A0A498BVG1</accession>
<feature type="transmembrane region" description="Helical" evidence="17">
    <location>
        <begin position="90"/>
        <end position="110"/>
    </location>
</feature>
<dbReference type="RefSeq" id="WP_121443067.1">
    <property type="nucleotide sequence ID" value="NZ_RCDA01000005.1"/>
</dbReference>